<dbReference type="RefSeq" id="WP_164937244.1">
    <property type="nucleotide sequence ID" value="NZ_JAGIKT010000095.1"/>
</dbReference>
<reference evidence="2 3" key="1">
    <citation type="submission" date="2018-03" db="EMBL/GenBank/DDBJ databases">
        <authorList>
            <person name="Gully D."/>
        </authorList>
    </citation>
    <scope>NUCLEOTIDE SEQUENCE [LARGE SCALE GENOMIC DNA]</scope>
    <source>
        <strain evidence="2">ORS3257</strain>
    </source>
</reference>
<accession>A0A2U3PTX3</accession>
<dbReference type="AlphaFoldDB" id="A0A2U3PTX3"/>
<organism evidence="2 3">
    <name type="scientific">Bradyrhizobium vignae</name>
    <dbReference type="NCBI Taxonomy" id="1549949"/>
    <lineage>
        <taxon>Bacteria</taxon>
        <taxon>Pseudomonadati</taxon>
        <taxon>Pseudomonadota</taxon>
        <taxon>Alphaproteobacteria</taxon>
        <taxon>Hyphomicrobiales</taxon>
        <taxon>Nitrobacteraceae</taxon>
        <taxon>Bradyrhizobium</taxon>
    </lineage>
</organism>
<sequence length="50" mass="5831">MKITLANAEAALDEVQRDADKLHSRELRKAIADYIEMQREALRALRKKLH</sequence>
<reference evidence="1 4" key="2">
    <citation type="submission" date="2021-03" db="EMBL/GenBank/DDBJ databases">
        <title>Genome Sequence of Bradyrhizobium vignae strain ISRA400.</title>
        <authorList>
            <person name="Tisa L.S."/>
            <person name="Svistoonoff S."/>
            <person name="Hocher V."/>
            <person name="Fall S."/>
            <person name="Zaiya A."/>
            <person name="Naing D."/>
            <person name="Niang N."/>
            <person name="Diouf A."/>
            <person name="Dasylva M.C."/>
            <person name="Toure O."/>
            <person name="Gueye M."/>
            <person name="Gully D."/>
            <person name="Tisseyre P."/>
            <person name="Simpson S."/>
            <person name="Morris K."/>
            <person name="Thomas W.K."/>
        </authorList>
    </citation>
    <scope>NUCLEOTIDE SEQUENCE [LARGE SCALE GENOMIC DNA]</scope>
    <source>
        <strain evidence="1 4">ISRA400</strain>
    </source>
</reference>
<dbReference type="EMBL" id="JAGIKT010000095">
    <property type="protein sequence ID" value="MBP0115713.1"/>
    <property type="molecule type" value="Genomic_DNA"/>
</dbReference>
<proteinExistence type="predicted"/>
<evidence type="ECO:0000313" key="2">
    <source>
        <dbReference type="EMBL" id="SPP92592.1"/>
    </source>
</evidence>
<keyword evidence="4" id="KW-1185">Reference proteome</keyword>
<dbReference type="Proteomes" id="UP000246085">
    <property type="component" value="Chromosome BRAD3257"/>
</dbReference>
<dbReference type="EMBL" id="LS398110">
    <property type="protein sequence ID" value="SPP92592.1"/>
    <property type="molecule type" value="Genomic_DNA"/>
</dbReference>
<name>A0A2U3PTX3_9BRAD</name>
<evidence type="ECO:0000313" key="3">
    <source>
        <dbReference type="Proteomes" id="UP000246085"/>
    </source>
</evidence>
<dbReference type="KEGG" id="bvz:BRAD3257_1461"/>
<protein>
    <submittedName>
        <fullName evidence="2">Uncharacterized protein</fullName>
    </submittedName>
</protein>
<evidence type="ECO:0000313" key="4">
    <source>
        <dbReference type="Proteomes" id="UP000669317"/>
    </source>
</evidence>
<evidence type="ECO:0000313" key="1">
    <source>
        <dbReference type="EMBL" id="MBP0115713.1"/>
    </source>
</evidence>
<dbReference type="Proteomes" id="UP000669317">
    <property type="component" value="Unassembled WGS sequence"/>
</dbReference>
<gene>
    <name evidence="2" type="ORF">BRAD3257_1461</name>
    <name evidence="1" type="ORF">JWS04_32535</name>
</gene>